<dbReference type="EMBL" id="QXGA01008562">
    <property type="protein sequence ID" value="KAE9057910.1"/>
    <property type="molecule type" value="Genomic_DNA"/>
</dbReference>
<evidence type="ECO:0000313" key="4">
    <source>
        <dbReference type="EMBL" id="KAE9261242.1"/>
    </source>
</evidence>
<protein>
    <submittedName>
        <fullName evidence="2">Uncharacterized protein</fullName>
    </submittedName>
</protein>
<evidence type="ECO:0000313" key="2">
    <source>
        <dbReference type="EMBL" id="KAE9057910.1"/>
    </source>
</evidence>
<accession>A0A6A3PNE8</accession>
<feature type="compositionally biased region" description="Basic and acidic residues" evidence="1">
    <location>
        <begin position="60"/>
        <end position="75"/>
    </location>
</feature>
<dbReference type="EMBL" id="QXFZ01003214">
    <property type="protein sequence ID" value="KAE9070507.1"/>
    <property type="molecule type" value="Genomic_DNA"/>
</dbReference>
<evidence type="ECO:0000313" key="3">
    <source>
        <dbReference type="EMBL" id="KAE9070507.1"/>
    </source>
</evidence>
<dbReference type="Proteomes" id="UP000441208">
    <property type="component" value="Unassembled WGS sequence"/>
</dbReference>
<dbReference type="Proteomes" id="UP000440732">
    <property type="component" value="Unassembled WGS sequence"/>
</dbReference>
<reference evidence="5 6" key="1">
    <citation type="submission" date="2018-08" db="EMBL/GenBank/DDBJ databases">
        <title>Genomic investigation of the strawberry pathogen Phytophthora fragariae indicates pathogenicity is determined by transcriptional variation in three key races.</title>
        <authorList>
            <person name="Adams T.M."/>
            <person name="Armitage A.D."/>
            <person name="Sobczyk M.K."/>
            <person name="Bates H.J."/>
            <person name="Dunwell J.M."/>
            <person name="Nellist C.F."/>
            <person name="Harrison R.J."/>
        </authorList>
    </citation>
    <scope>NUCLEOTIDE SEQUENCE [LARGE SCALE GENOMIC DNA]</scope>
    <source>
        <strain evidence="4 5">A4</strain>
        <strain evidence="2 6">NOV-5</strain>
        <strain evidence="3 7">NOV-71</strain>
    </source>
</reference>
<evidence type="ECO:0000313" key="6">
    <source>
        <dbReference type="Proteomes" id="UP000440732"/>
    </source>
</evidence>
<evidence type="ECO:0000256" key="1">
    <source>
        <dbReference type="SAM" id="MobiDB-lite"/>
    </source>
</evidence>
<name>A0A6A3PNE8_9STRA</name>
<dbReference type="AlphaFoldDB" id="A0A6A3PNE8"/>
<comment type="caution">
    <text evidence="2">The sequence shown here is derived from an EMBL/GenBank/DDBJ whole genome shotgun (WGS) entry which is preliminary data.</text>
</comment>
<organism evidence="2 6">
    <name type="scientific">Phytophthora fragariae</name>
    <dbReference type="NCBI Taxonomy" id="53985"/>
    <lineage>
        <taxon>Eukaryota</taxon>
        <taxon>Sar</taxon>
        <taxon>Stramenopiles</taxon>
        <taxon>Oomycota</taxon>
        <taxon>Peronosporomycetes</taxon>
        <taxon>Peronosporales</taxon>
        <taxon>Peronosporaceae</taxon>
        <taxon>Phytophthora</taxon>
    </lineage>
</organism>
<dbReference type="Proteomes" id="UP000437068">
    <property type="component" value="Unassembled WGS sequence"/>
</dbReference>
<dbReference type="EMBL" id="QXGE01008992">
    <property type="protein sequence ID" value="KAE9261242.1"/>
    <property type="molecule type" value="Genomic_DNA"/>
</dbReference>
<gene>
    <name evidence="4" type="ORF">PF001_g32472</name>
    <name evidence="2" type="ORF">PF006_g32292</name>
    <name evidence="3" type="ORF">PF007_g26919</name>
</gene>
<evidence type="ECO:0000313" key="7">
    <source>
        <dbReference type="Proteomes" id="UP000441208"/>
    </source>
</evidence>
<feature type="region of interest" description="Disordered" evidence="1">
    <location>
        <begin position="22"/>
        <end position="75"/>
    </location>
</feature>
<sequence length="75" mass="7950">MACYSRTNYSFGRLEAACQTTRLGAGAGRPAVQTKASSTPSRAHDQVRRGSATGPWHGGTADRQRLGSVEGKEAR</sequence>
<evidence type="ECO:0000313" key="5">
    <source>
        <dbReference type="Proteomes" id="UP000437068"/>
    </source>
</evidence>
<proteinExistence type="predicted"/>